<sequence>MTRSVVALVACMVLFAPMDCAAGVQVATEQPQGSEGAYAPRRFDIEAQALASALRAFSEASGTAVLFDDALVADRQTQGLHGEASPRDALRILLAGTGLEARFSSVNAVTVTLQPPPAADAAPVPDADPQAAMLDNRAAGVLQSAIERALCARSSTRPGSFRLAMQLWIDTTGAVEKAAALAPSDQPSRDDEVLAAVRTVRLPDAFHRFSPVTVLLVPSGARSVPCGATHEREG</sequence>
<keyword evidence="3" id="KW-0998">Cell outer membrane</keyword>
<dbReference type="SMART" id="SM00965">
    <property type="entry name" value="STN"/>
    <property type="match status" value="1"/>
</dbReference>
<dbReference type="Proteomes" id="UP001429601">
    <property type="component" value="Unassembled WGS sequence"/>
</dbReference>
<evidence type="ECO:0000256" key="1">
    <source>
        <dbReference type="ARBA" id="ARBA00022448"/>
    </source>
</evidence>
<keyword evidence="6" id="KW-0675">Receptor</keyword>
<organism evidence="6 7">
    <name type="scientific">Luteibacter jiangsuensis</name>
    <dbReference type="NCBI Taxonomy" id="637577"/>
    <lineage>
        <taxon>Bacteria</taxon>
        <taxon>Pseudomonadati</taxon>
        <taxon>Pseudomonadota</taxon>
        <taxon>Gammaproteobacteria</taxon>
        <taxon>Lysobacterales</taxon>
        <taxon>Rhodanobacteraceae</taxon>
        <taxon>Luteibacter</taxon>
    </lineage>
</organism>
<evidence type="ECO:0000259" key="5">
    <source>
        <dbReference type="SMART" id="SM00965"/>
    </source>
</evidence>
<evidence type="ECO:0000256" key="3">
    <source>
        <dbReference type="ARBA" id="ARBA00023237"/>
    </source>
</evidence>
<gene>
    <name evidence="6" type="ORF">HBF26_01355</name>
</gene>
<dbReference type="InterPro" id="IPR011662">
    <property type="entry name" value="Secretin/TonB_short_N"/>
</dbReference>
<keyword evidence="2" id="KW-0472">Membrane</keyword>
<proteinExistence type="predicted"/>
<dbReference type="EMBL" id="JAAQQR010000001">
    <property type="protein sequence ID" value="NID03517.1"/>
    <property type="molecule type" value="Genomic_DNA"/>
</dbReference>
<dbReference type="Pfam" id="PF07660">
    <property type="entry name" value="STN"/>
    <property type="match status" value="1"/>
</dbReference>
<keyword evidence="1" id="KW-0813">Transport</keyword>
<reference evidence="6 7" key="1">
    <citation type="journal article" date="2011" name="Curr. Microbiol.">
        <title>Luteibacter jiangsuensis sp. nov.: a methamidophos-degrading bacterium isolated from a methamidophos-manufacturing factory.</title>
        <authorList>
            <person name="Wang L."/>
            <person name="Wang G.L."/>
            <person name="Li S.P."/>
            <person name="Jiang J.D."/>
        </authorList>
    </citation>
    <scope>NUCLEOTIDE SEQUENCE [LARGE SCALE GENOMIC DNA]</scope>
    <source>
        <strain evidence="6 7">CGMCC 1.10133</strain>
    </source>
</reference>
<dbReference type="RefSeq" id="WP_167122323.1">
    <property type="nucleotide sequence ID" value="NZ_JAAQQR010000001.1"/>
</dbReference>
<dbReference type="SUPFAM" id="SSF74653">
    <property type="entry name" value="TolA/TonB C-terminal domain"/>
    <property type="match status" value="1"/>
</dbReference>
<comment type="caution">
    <text evidence="6">The sequence shown here is derived from an EMBL/GenBank/DDBJ whole genome shotgun (WGS) entry which is preliminary data.</text>
</comment>
<feature type="chain" id="PRO_5045500064" evidence="4">
    <location>
        <begin position="22"/>
        <end position="234"/>
    </location>
</feature>
<keyword evidence="7" id="KW-1185">Reference proteome</keyword>
<evidence type="ECO:0000256" key="2">
    <source>
        <dbReference type="ARBA" id="ARBA00023136"/>
    </source>
</evidence>
<feature type="domain" description="Secretin/TonB short N-terminal" evidence="5">
    <location>
        <begin position="63"/>
        <end position="114"/>
    </location>
</feature>
<dbReference type="Gene3D" id="3.55.50.30">
    <property type="match status" value="1"/>
</dbReference>
<evidence type="ECO:0000256" key="4">
    <source>
        <dbReference type="SAM" id="SignalP"/>
    </source>
</evidence>
<evidence type="ECO:0000313" key="6">
    <source>
        <dbReference type="EMBL" id="NID03517.1"/>
    </source>
</evidence>
<protein>
    <submittedName>
        <fullName evidence="6">TonB-dependent outer membrane receptor</fullName>
    </submittedName>
</protein>
<feature type="signal peptide" evidence="4">
    <location>
        <begin position="1"/>
        <end position="21"/>
    </location>
</feature>
<keyword evidence="4" id="KW-0732">Signal</keyword>
<evidence type="ECO:0000313" key="7">
    <source>
        <dbReference type="Proteomes" id="UP001429601"/>
    </source>
</evidence>
<accession>A0ABX0PZ54</accession>
<name>A0ABX0PZ54_9GAMM</name>